<dbReference type="GO" id="GO:0016829">
    <property type="term" value="F:lyase activity"/>
    <property type="evidence" value="ECO:0007669"/>
    <property type="project" value="UniProtKB-KW"/>
</dbReference>
<feature type="active site" description="Proton donor/acceptor" evidence="5">
    <location>
        <position position="134"/>
    </location>
</feature>
<reference evidence="7 8" key="1">
    <citation type="submission" date="2021-09" db="EMBL/GenBank/DDBJ databases">
        <title>Genomic insights and catalytic innovation underlie evolution of tropane alkaloids biosynthesis.</title>
        <authorList>
            <person name="Wang Y.-J."/>
            <person name="Tian T."/>
            <person name="Huang J.-P."/>
            <person name="Huang S.-X."/>
        </authorList>
    </citation>
    <scope>NUCLEOTIDE SEQUENCE [LARGE SCALE GENOMIC DNA]</scope>
    <source>
        <strain evidence="7">KIB-2018</strain>
        <tissue evidence="7">Leaf</tissue>
    </source>
</reference>
<dbReference type="FunFam" id="3.90.1140.10:FF:000008">
    <property type="entry name" value="U6 snRNA phosphodiesterase"/>
    <property type="match status" value="1"/>
</dbReference>
<keyword evidence="1 5" id="KW-0540">Nuclease</keyword>
<evidence type="ECO:0000256" key="5">
    <source>
        <dbReference type="HAMAP-Rule" id="MF_03040"/>
    </source>
</evidence>
<dbReference type="EMBL" id="JAIWQS010000002">
    <property type="protein sequence ID" value="KAJ8772471.1"/>
    <property type="molecule type" value="Genomic_DNA"/>
</dbReference>
<dbReference type="Pfam" id="PF09749">
    <property type="entry name" value="HVSL"/>
    <property type="match status" value="1"/>
</dbReference>
<name>A0AAV8U0Z3_9ROSI</name>
<keyword evidence="2 5" id="KW-0378">Hydrolase</keyword>
<evidence type="ECO:0000256" key="6">
    <source>
        <dbReference type="SAM" id="MobiDB-lite"/>
    </source>
</evidence>
<accession>A0AAV8U0Z3</accession>
<dbReference type="AlphaFoldDB" id="A0AAV8U0Z3"/>
<feature type="region of interest" description="Disordered" evidence="6">
    <location>
        <begin position="1"/>
        <end position="38"/>
    </location>
</feature>
<evidence type="ECO:0000256" key="4">
    <source>
        <dbReference type="ARBA" id="ARBA00023242"/>
    </source>
</evidence>
<evidence type="ECO:0000313" key="8">
    <source>
        <dbReference type="Proteomes" id="UP001159364"/>
    </source>
</evidence>
<gene>
    <name evidence="7" type="ORF">K2173_027648</name>
</gene>
<evidence type="ECO:0000256" key="1">
    <source>
        <dbReference type="ARBA" id="ARBA00022722"/>
    </source>
</evidence>
<dbReference type="Proteomes" id="UP001159364">
    <property type="component" value="Linkage Group LG02"/>
</dbReference>
<protein>
    <recommendedName>
        <fullName evidence="5">U6 snRNA phosphodiesterase</fullName>
        <ecNumber evidence="5">3.1.4.-</ecNumber>
    </recommendedName>
</protein>
<keyword evidence="3" id="KW-0456">Lyase</keyword>
<dbReference type="GO" id="GO:1990838">
    <property type="term" value="F:poly(U)-specific exoribonuclease activity, producing 3' uridine cyclic phosphate ends"/>
    <property type="evidence" value="ECO:0007669"/>
    <property type="project" value="UniProtKB-UniRule"/>
</dbReference>
<organism evidence="7 8">
    <name type="scientific">Erythroxylum novogranatense</name>
    <dbReference type="NCBI Taxonomy" id="1862640"/>
    <lineage>
        <taxon>Eukaryota</taxon>
        <taxon>Viridiplantae</taxon>
        <taxon>Streptophyta</taxon>
        <taxon>Embryophyta</taxon>
        <taxon>Tracheophyta</taxon>
        <taxon>Spermatophyta</taxon>
        <taxon>Magnoliopsida</taxon>
        <taxon>eudicotyledons</taxon>
        <taxon>Gunneridae</taxon>
        <taxon>Pentapetalae</taxon>
        <taxon>rosids</taxon>
        <taxon>fabids</taxon>
        <taxon>Malpighiales</taxon>
        <taxon>Erythroxylaceae</taxon>
        <taxon>Erythroxylum</taxon>
    </lineage>
</organism>
<dbReference type="GO" id="GO:0005634">
    <property type="term" value="C:nucleus"/>
    <property type="evidence" value="ECO:0007669"/>
    <property type="project" value="UniProtKB-SubCell"/>
</dbReference>
<dbReference type="EC" id="3.1.4.-" evidence="5"/>
<comment type="caution">
    <text evidence="7">The sequence shown here is derived from an EMBL/GenBank/DDBJ whole genome shotgun (WGS) entry which is preliminary data.</text>
</comment>
<keyword evidence="8" id="KW-1185">Reference proteome</keyword>
<comment type="function">
    <text evidence="5">Phosphodiesterase responsible for the U6 snRNA 3' end processing. Acts as an exoribonuclease (RNase) responsible for trimming the poly(U) tract of the last nucleotides in the pre-U6 snRNA molecule, leading to the formation of mature U6 snRNA.</text>
</comment>
<dbReference type="Gene3D" id="3.90.1140.10">
    <property type="entry name" value="Cyclic phosphodiesterase"/>
    <property type="match status" value="1"/>
</dbReference>
<dbReference type="InterPro" id="IPR027521">
    <property type="entry name" value="Usb1"/>
</dbReference>
<comment type="subcellular location">
    <subcellularLocation>
        <location evidence="5">Nucleus</location>
    </subcellularLocation>
</comment>
<dbReference type="PANTHER" id="PTHR13522:SF3">
    <property type="entry name" value="U6 SNRNA PHOSPHODIESTERASE 1"/>
    <property type="match status" value="1"/>
</dbReference>
<dbReference type="PANTHER" id="PTHR13522">
    <property type="entry name" value="U6 SNRNA PHOSPHODIESTERASE 1"/>
    <property type="match status" value="1"/>
</dbReference>
<sequence length="283" mass="31921">MEALIASYPDDSSDSDSDTSQQPPPSAVETKTLALPPPPISLLTPPNSTGFVDHLETGQPGRVRSFPHVQGNYALHVYIPVYIPPQAKKEVAILLKKVSSLVTDLRVVDADIPLNDLCRDDKKLEQVVLGKEFHISLGRTVPIRVHQIDSVVTMLRQKLQSQKRYWIDFSKWEVFVNDDQTRSFLSIEVVNGGLDEIVKQIRYVNEVYRLHNLPEFYKDPRPHISLAWALGDIGDSLKRVVEEELQKSSKGASVQKRVFACKFSGIECKIGQKLHKICKIIDE</sequence>
<keyword evidence="4 5" id="KW-0539">Nucleus</keyword>
<dbReference type="GO" id="GO:0034477">
    <property type="term" value="P:U6 snRNA 3'-end processing"/>
    <property type="evidence" value="ECO:0007669"/>
    <property type="project" value="UniProtKB-UniRule"/>
</dbReference>
<evidence type="ECO:0000256" key="3">
    <source>
        <dbReference type="ARBA" id="ARBA00023239"/>
    </source>
</evidence>
<comment type="similarity">
    <text evidence="5">Belongs to the 2H phosphoesterase superfamily. USB1 family.</text>
</comment>
<feature type="active site" description="Proton donor/acceptor" evidence="5">
    <location>
        <position position="223"/>
    </location>
</feature>
<evidence type="ECO:0000313" key="7">
    <source>
        <dbReference type="EMBL" id="KAJ8772471.1"/>
    </source>
</evidence>
<dbReference type="HAMAP" id="MF_03040">
    <property type="entry name" value="USB1"/>
    <property type="match status" value="1"/>
</dbReference>
<evidence type="ECO:0000256" key="2">
    <source>
        <dbReference type="ARBA" id="ARBA00022801"/>
    </source>
</evidence>
<proteinExistence type="inferred from homology"/>